<feature type="transmembrane region" description="Helical" evidence="13">
    <location>
        <begin position="144"/>
        <end position="168"/>
    </location>
</feature>
<evidence type="ECO:0000313" key="15">
    <source>
        <dbReference type="EMBL" id="MFC4134307.1"/>
    </source>
</evidence>
<evidence type="ECO:0000256" key="13">
    <source>
        <dbReference type="SAM" id="Phobius"/>
    </source>
</evidence>
<keyword evidence="6 13" id="KW-0472">Membrane</keyword>
<dbReference type="NCBIfam" id="TIGR03592">
    <property type="entry name" value="yidC_oxa1_cterm"/>
    <property type="match status" value="1"/>
</dbReference>
<dbReference type="PANTHER" id="PTHR12428">
    <property type="entry name" value="OXA1"/>
    <property type="match status" value="1"/>
</dbReference>
<evidence type="ECO:0000256" key="5">
    <source>
        <dbReference type="ARBA" id="ARBA00022989"/>
    </source>
</evidence>
<evidence type="ECO:0000256" key="9">
    <source>
        <dbReference type="ARBA" id="ARBA00031538"/>
    </source>
</evidence>
<dbReference type="PANTHER" id="PTHR12428:SF65">
    <property type="entry name" value="CYTOCHROME C OXIDASE ASSEMBLY PROTEIN COX18, MITOCHONDRIAL"/>
    <property type="match status" value="1"/>
</dbReference>
<feature type="transmembrane region" description="Helical" evidence="13">
    <location>
        <begin position="94"/>
        <end position="114"/>
    </location>
</feature>
<sequence>MHPLDSAAQAAQTLLVQLAALLTPVGGTVAAIIGATALLRLALHPLTRSAVRVERAKAALAPKLAPLRKKYADDPATLMEKTLELHRAEGISPFAGFLPLLAQAPFFLVLFHLYNSSKIGGRPNALLSDTMFGAPLSTRFIGELGALGVPIVIFAGLFAALAAVAWLMSRRSARLLALTDPPPTGVLAALPRILPFTVLISAIWLPLAAVLALLTTTAWTAAENTLLKRGMPTAPPARR</sequence>
<evidence type="ECO:0000256" key="2">
    <source>
        <dbReference type="ARBA" id="ARBA00010527"/>
    </source>
</evidence>
<evidence type="ECO:0000256" key="4">
    <source>
        <dbReference type="ARBA" id="ARBA00022692"/>
    </source>
</evidence>
<name>A0ABV8LV58_9ACTN</name>
<evidence type="ECO:0000256" key="6">
    <source>
        <dbReference type="ARBA" id="ARBA00023136"/>
    </source>
</evidence>
<keyword evidence="5 13" id="KW-1133">Transmembrane helix</keyword>
<dbReference type="RefSeq" id="WP_253761526.1">
    <property type="nucleotide sequence ID" value="NZ_JAMZDZ010000001.1"/>
</dbReference>
<evidence type="ECO:0000256" key="12">
    <source>
        <dbReference type="RuleBase" id="RU003945"/>
    </source>
</evidence>
<reference evidence="16" key="1">
    <citation type="journal article" date="2019" name="Int. J. Syst. Evol. Microbiol.">
        <title>The Global Catalogue of Microorganisms (GCM) 10K type strain sequencing project: providing services to taxonomists for standard genome sequencing and annotation.</title>
        <authorList>
            <consortium name="The Broad Institute Genomics Platform"/>
            <consortium name="The Broad Institute Genome Sequencing Center for Infectious Disease"/>
            <person name="Wu L."/>
            <person name="Ma J."/>
        </authorList>
    </citation>
    <scope>NUCLEOTIDE SEQUENCE [LARGE SCALE GENOMIC DNA]</scope>
    <source>
        <strain evidence="16">CGMCC 4.7289</strain>
    </source>
</reference>
<comment type="caution">
    <text evidence="15">The sequence shown here is derived from an EMBL/GenBank/DDBJ whole genome shotgun (WGS) entry which is preliminary data.</text>
</comment>
<evidence type="ECO:0000256" key="1">
    <source>
        <dbReference type="ARBA" id="ARBA00004141"/>
    </source>
</evidence>
<comment type="subcellular location">
    <subcellularLocation>
        <location evidence="1 12">Membrane</location>
        <topology evidence="1 12">Multi-pass membrane protein</topology>
    </subcellularLocation>
</comment>
<feature type="transmembrane region" description="Helical" evidence="13">
    <location>
        <begin position="20"/>
        <end position="43"/>
    </location>
</feature>
<evidence type="ECO:0000256" key="10">
    <source>
        <dbReference type="ARBA" id="ARBA00033245"/>
    </source>
</evidence>
<proteinExistence type="inferred from homology"/>
<comment type="similarity">
    <text evidence="2">Belongs to the OXA1/ALB3/YidC family. Type 1 subfamily.</text>
</comment>
<evidence type="ECO:0000256" key="11">
    <source>
        <dbReference type="ARBA" id="ARBA00033342"/>
    </source>
</evidence>
<protein>
    <recommendedName>
        <fullName evidence="3">Membrane protein insertase YidC</fullName>
    </recommendedName>
    <alternativeName>
        <fullName evidence="11">Foldase YidC</fullName>
    </alternativeName>
    <alternativeName>
        <fullName evidence="10">Membrane integrase YidC</fullName>
    </alternativeName>
    <alternativeName>
        <fullName evidence="9">Membrane protein YidC</fullName>
    </alternativeName>
</protein>
<evidence type="ECO:0000256" key="3">
    <source>
        <dbReference type="ARBA" id="ARBA00015325"/>
    </source>
</evidence>
<keyword evidence="4 12" id="KW-0812">Transmembrane</keyword>
<dbReference type="InterPro" id="IPR028055">
    <property type="entry name" value="YidC/Oxa/ALB_C"/>
</dbReference>
<comment type="function">
    <text evidence="7">Required for the insertion and/or proper folding and/or complex formation of integral membrane proteins into the membrane. Involved in integration of membrane proteins that insert both dependently and independently of the Sec translocase complex, as well as at least some lipoproteins. Aids folding of multispanning membrane proteins.</text>
</comment>
<evidence type="ECO:0000256" key="7">
    <source>
        <dbReference type="ARBA" id="ARBA00025034"/>
    </source>
</evidence>
<evidence type="ECO:0000313" key="16">
    <source>
        <dbReference type="Proteomes" id="UP001595816"/>
    </source>
</evidence>
<keyword evidence="16" id="KW-1185">Reference proteome</keyword>
<feature type="domain" description="Membrane insertase YidC/Oxa/ALB C-terminal" evidence="14">
    <location>
        <begin position="30"/>
        <end position="228"/>
    </location>
</feature>
<organism evidence="15 16">
    <name type="scientific">Hamadaea flava</name>
    <dbReference type="NCBI Taxonomy" id="1742688"/>
    <lineage>
        <taxon>Bacteria</taxon>
        <taxon>Bacillati</taxon>
        <taxon>Actinomycetota</taxon>
        <taxon>Actinomycetes</taxon>
        <taxon>Micromonosporales</taxon>
        <taxon>Micromonosporaceae</taxon>
        <taxon>Hamadaea</taxon>
    </lineage>
</organism>
<comment type="subunit">
    <text evidence="8">Interacts with the Sec translocase complex via SecD. Specifically interacts with transmembrane segments of nascent integral membrane proteins during membrane integration.</text>
</comment>
<evidence type="ECO:0000256" key="8">
    <source>
        <dbReference type="ARBA" id="ARBA00026028"/>
    </source>
</evidence>
<dbReference type="EMBL" id="JBHSAY010000015">
    <property type="protein sequence ID" value="MFC4134307.1"/>
    <property type="molecule type" value="Genomic_DNA"/>
</dbReference>
<feature type="transmembrane region" description="Helical" evidence="13">
    <location>
        <begin position="196"/>
        <end position="222"/>
    </location>
</feature>
<evidence type="ECO:0000259" key="14">
    <source>
        <dbReference type="Pfam" id="PF02096"/>
    </source>
</evidence>
<accession>A0ABV8LV58</accession>
<dbReference type="Pfam" id="PF02096">
    <property type="entry name" value="60KD_IMP"/>
    <property type="match status" value="1"/>
</dbReference>
<dbReference type="Proteomes" id="UP001595816">
    <property type="component" value="Unassembled WGS sequence"/>
</dbReference>
<dbReference type="InterPro" id="IPR001708">
    <property type="entry name" value="YidC/ALB3/OXA1/COX18"/>
</dbReference>
<gene>
    <name evidence="15" type="primary">yidC</name>
    <name evidence="15" type="ORF">ACFOZ4_27165</name>
</gene>